<dbReference type="Proteomes" id="UP000234341">
    <property type="component" value="Unassembled WGS sequence"/>
</dbReference>
<evidence type="ECO:0000256" key="1">
    <source>
        <dbReference type="SAM" id="SignalP"/>
    </source>
</evidence>
<dbReference type="InterPro" id="IPR038674">
    <property type="entry name" value="CzcE_sf"/>
</dbReference>
<keyword evidence="1" id="KW-0732">Signal</keyword>
<dbReference type="RefSeq" id="WP_101682055.1">
    <property type="nucleotide sequence ID" value="NZ_PJRP01000005.1"/>
</dbReference>
<protein>
    <submittedName>
        <fullName evidence="2">Heavy metal resistance protein</fullName>
    </submittedName>
</protein>
<dbReference type="Gene3D" id="2.60.40.2280">
    <property type="entry name" value="Heavy-metal resistance protein CzcE"/>
    <property type="match status" value="1"/>
</dbReference>
<dbReference type="EMBL" id="PJRP01000005">
    <property type="protein sequence ID" value="PLQ00087.1"/>
    <property type="molecule type" value="Genomic_DNA"/>
</dbReference>
<feature type="signal peptide" evidence="1">
    <location>
        <begin position="1"/>
        <end position="20"/>
    </location>
</feature>
<evidence type="ECO:0000313" key="3">
    <source>
        <dbReference type="Proteomes" id="UP000234341"/>
    </source>
</evidence>
<dbReference type="OrthoDB" id="8970376at2"/>
<dbReference type="InterPro" id="IPR031560">
    <property type="entry name" value="CzcE"/>
</dbReference>
<organism evidence="2 3">
    <name type="scientific">Cupriavidus pauculus</name>
    <dbReference type="NCBI Taxonomy" id="82633"/>
    <lineage>
        <taxon>Bacteria</taxon>
        <taxon>Pseudomonadati</taxon>
        <taxon>Pseudomonadota</taxon>
        <taxon>Betaproteobacteria</taxon>
        <taxon>Burkholderiales</taxon>
        <taxon>Burkholderiaceae</taxon>
        <taxon>Cupriavidus</taxon>
    </lineage>
</organism>
<comment type="caution">
    <text evidence="2">The sequence shown here is derived from an EMBL/GenBank/DDBJ whole genome shotgun (WGS) entry which is preliminary data.</text>
</comment>
<name>A0A2N5CD41_9BURK</name>
<evidence type="ECO:0000313" key="2">
    <source>
        <dbReference type="EMBL" id="PLQ00087.1"/>
    </source>
</evidence>
<accession>A0A2N5CD41</accession>
<sequence length="114" mass="11801">MTSKTLLIPALLLAPMLAWSAPAPTPVSHEAALFGSPAPAQTVGRTITIAPDTRFVTVASGESVAIRAGDQTVNWTFLEALNGATMPLRVLMPGTQQASGVYIHVAPSEVYSAG</sequence>
<dbReference type="AlphaFoldDB" id="A0A2N5CD41"/>
<reference evidence="2 3" key="1">
    <citation type="submission" date="2017-12" db="EMBL/GenBank/DDBJ databases">
        <title>Genome sequence of the active heterotrophic nitrifier-denitrifier, Cupriavidus pauculus UM1.</title>
        <authorList>
            <person name="Putonti C."/>
            <person name="Castignetti D."/>
        </authorList>
    </citation>
    <scope>NUCLEOTIDE SEQUENCE [LARGE SCALE GENOMIC DNA]</scope>
    <source>
        <strain evidence="2 3">UM1</strain>
    </source>
</reference>
<proteinExistence type="predicted"/>
<feature type="chain" id="PRO_5014969597" evidence="1">
    <location>
        <begin position="21"/>
        <end position="114"/>
    </location>
</feature>
<gene>
    <name evidence="2" type="ORF">CYJ10_13835</name>
</gene>
<dbReference type="Pfam" id="PF16986">
    <property type="entry name" value="CzcE"/>
    <property type="match status" value="1"/>
</dbReference>